<dbReference type="AlphaFoldDB" id="A0A5J4X9C7"/>
<accession>A0A5J4X9C7</accession>
<proteinExistence type="predicted"/>
<sequence>MFESEFMSDIEQMHWWSDGGQHFRNKQLIWALLNDEEGLIPGFDFEVNFTVPYHGIGAPDDIFGMYSTGSRNNMPKEDRFNDEDQLVINDFRKYLNFVSGDNEISIRPLAGIAEAGERSFPMKYTVMLVKRTPKCFIVLIKDE</sequence>
<dbReference type="EMBL" id="SNRW01000073">
    <property type="protein sequence ID" value="KAA6403683.1"/>
    <property type="molecule type" value="Genomic_DNA"/>
</dbReference>
<dbReference type="Proteomes" id="UP000324800">
    <property type="component" value="Unassembled WGS sequence"/>
</dbReference>
<comment type="caution">
    <text evidence="1">The sequence shown here is derived from an EMBL/GenBank/DDBJ whole genome shotgun (WGS) entry which is preliminary data.</text>
</comment>
<gene>
    <name evidence="1" type="ORF">EZS28_000796</name>
</gene>
<reference evidence="1 2" key="1">
    <citation type="submission" date="2019-03" db="EMBL/GenBank/DDBJ databases">
        <title>Single cell metagenomics reveals metabolic interactions within the superorganism composed of flagellate Streblomastix strix and complex community of Bacteroidetes bacteria on its surface.</title>
        <authorList>
            <person name="Treitli S.C."/>
            <person name="Kolisko M."/>
            <person name="Husnik F."/>
            <person name="Keeling P."/>
            <person name="Hampl V."/>
        </authorList>
    </citation>
    <scope>NUCLEOTIDE SEQUENCE [LARGE SCALE GENOMIC DNA]</scope>
    <source>
        <strain evidence="1">ST1C</strain>
    </source>
</reference>
<evidence type="ECO:0000313" key="1">
    <source>
        <dbReference type="EMBL" id="KAA6403683.1"/>
    </source>
</evidence>
<evidence type="ECO:0000313" key="2">
    <source>
        <dbReference type="Proteomes" id="UP000324800"/>
    </source>
</evidence>
<organism evidence="1 2">
    <name type="scientific">Streblomastix strix</name>
    <dbReference type="NCBI Taxonomy" id="222440"/>
    <lineage>
        <taxon>Eukaryota</taxon>
        <taxon>Metamonada</taxon>
        <taxon>Preaxostyla</taxon>
        <taxon>Oxymonadida</taxon>
        <taxon>Streblomastigidae</taxon>
        <taxon>Streblomastix</taxon>
    </lineage>
</organism>
<protein>
    <submittedName>
        <fullName evidence="1">Uncharacterized protein</fullName>
    </submittedName>
</protein>
<name>A0A5J4X9C7_9EUKA</name>